<dbReference type="GO" id="GO:0003676">
    <property type="term" value="F:nucleic acid binding"/>
    <property type="evidence" value="ECO:0007669"/>
    <property type="project" value="InterPro"/>
</dbReference>
<keyword evidence="1" id="KW-1185">Reference proteome</keyword>
<dbReference type="WBParaSite" id="PSAMB.scaffold9484size4930.g32483.t1">
    <property type="protein sequence ID" value="PSAMB.scaffold9484size4930.g32483.t1"/>
    <property type="gene ID" value="PSAMB.scaffold9484size4930.g32483"/>
</dbReference>
<dbReference type="PANTHER" id="PTHR33939">
    <property type="entry name" value="PROTEIN CBG22215"/>
    <property type="match status" value="1"/>
</dbReference>
<dbReference type="PANTHER" id="PTHR33939:SF1">
    <property type="entry name" value="DUF4371 DOMAIN-CONTAINING PROTEIN"/>
    <property type="match status" value="1"/>
</dbReference>
<dbReference type="AlphaFoldDB" id="A0A914XRB2"/>
<dbReference type="InterPro" id="IPR036397">
    <property type="entry name" value="RNaseH_sf"/>
</dbReference>
<evidence type="ECO:0000313" key="2">
    <source>
        <dbReference type="WBParaSite" id="PSAMB.scaffold9484size4930.g32483.t1"/>
    </source>
</evidence>
<protein>
    <submittedName>
        <fullName evidence="2">Tc1-like transposase DDE domain-containing protein</fullName>
    </submittedName>
</protein>
<evidence type="ECO:0000313" key="1">
    <source>
        <dbReference type="Proteomes" id="UP000887566"/>
    </source>
</evidence>
<name>A0A914XRB2_9BILA</name>
<reference evidence="2" key="1">
    <citation type="submission" date="2022-11" db="UniProtKB">
        <authorList>
            <consortium name="WormBaseParasite"/>
        </authorList>
    </citation>
    <scope>IDENTIFICATION</scope>
</reference>
<dbReference type="Proteomes" id="UP000887566">
    <property type="component" value="Unplaced"/>
</dbReference>
<sequence>MKADLGEEFDLSMTSLRQIMRGMGFRFGKINKRSVLFERMELVDKCRTYLLTIEKYRSEKRKIIFCDKTWIFTGMSATYGWMDEYAWEYPNQFKYAGPKVSTSRGKRAIVIHAITKDGLVEGADRIMFQGDNSGDYHDQMNSDAFKKWFVNNVDGFKEGCNGLEPVLVIDNAPYHSDVVESVPTSTWRKKDMQDWLLSKGIQYPIELTKQMLYDEIIRPLRHKHKKYALGVGKAARCAYSSTSSISLHTEPYRVAVVKGEGGFAQA</sequence>
<organism evidence="1 2">
    <name type="scientific">Plectus sambesii</name>
    <dbReference type="NCBI Taxonomy" id="2011161"/>
    <lineage>
        <taxon>Eukaryota</taxon>
        <taxon>Metazoa</taxon>
        <taxon>Ecdysozoa</taxon>
        <taxon>Nematoda</taxon>
        <taxon>Chromadorea</taxon>
        <taxon>Plectida</taxon>
        <taxon>Plectina</taxon>
        <taxon>Plectoidea</taxon>
        <taxon>Plectidae</taxon>
        <taxon>Plectus</taxon>
    </lineage>
</organism>
<proteinExistence type="predicted"/>
<dbReference type="Gene3D" id="3.30.420.10">
    <property type="entry name" value="Ribonuclease H-like superfamily/Ribonuclease H"/>
    <property type="match status" value="1"/>
</dbReference>
<accession>A0A914XRB2</accession>